<dbReference type="AlphaFoldDB" id="A0A0L7T025"/>
<evidence type="ECO:0000313" key="8">
    <source>
        <dbReference type="Proteomes" id="UP000037088"/>
    </source>
</evidence>
<feature type="transmembrane region" description="Helical" evidence="5">
    <location>
        <begin position="414"/>
        <end position="432"/>
    </location>
</feature>
<evidence type="ECO:0000256" key="1">
    <source>
        <dbReference type="ARBA" id="ARBA00004127"/>
    </source>
</evidence>
<dbReference type="PROSITE" id="PS00216">
    <property type="entry name" value="SUGAR_TRANSPORT_1"/>
    <property type="match status" value="1"/>
</dbReference>
<dbReference type="CDD" id="cd17365">
    <property type="entry name" value="MFS_PcaK_like"/>
    <property type="match status" value="1"/>
</dbReference>
<dbReference type="InterPro" id="IPR020846">
    <property type="entry name" value="MFS_dom"/>
</dbReference>
<feature type="transmembrane region" description="Helical" evidence="5">
    <location>
        <begin position="323"/>
        <end position="341"/>
    </location>
</feature>
<dbReference type="GO" id="GO:0046943">
    <property type="term" value="F:carboxylic acid transmembrane transporter activity"/>
    <property type="evidence" value="ECO:0007669"/>
    <property type="project" value="TreeGrafter"/>
</dbReference>
<feature type="transmembrane region" description="Helical" evidence="5">
    <location>
        <begin position="21"/>
        <end position="47"/>
    </location>
</feature>
<feature type="transmembrane region" description="Helical" evidence="5">
    <location>
        <begin position="347"/>
        <end position="369"/>
    </location>
</feature>
<dbReference type="PROSITE" id="PS00217">
    <property type="entry name" value="SUGAR_TRANSPORT_2"/>
    <property type="match status" value="1"/>
</dbReference>
<sequence length="453" mass="48970">MSQNNIVDVKAWIDERPVSGFQWLLLSLCFIIIMFDGYDAIAMGIIAPALMEDWGMPQGAMGTILGASMFGVAIGALVAGPYADRFGRKRILLISILCFASFSLLSTFARTPMEMASVRFLAGLGIGAVMPNTVTLVAEYMPERRRSLMITIMYSGFNIGSGLGGFVAAGMLPHYGWKSVLFSGGVLPLLMLPLLIRSLPESILYMVARNVAKEKIENVLRRAGGVFSRETQFTVRSPEIQHKASIVQLLTPGYARGTLVLWLTYFMGLFVIYLLNGWLPTIMHNSGFSLERTAIIAGLFQLGGTFGGLMVGGLMDKYMARRVIAIFYLAGMACLLLQGIGNFGPTTLAVLVFFSGVCINGAQTGLQAFSPAFYPTEIRATGVCWMHGIGRMGAIISSSTGGILLGLFSGENVIFLVLALPALLAGLSILMHRAAHSREMIKPVDSDYLPDVL</sequence>
<evidence type="ECO:0000256" key="3">
    <source>
        <dbReference type="ARBA" id="ARBA00022989"/>
    </source>
</evidence>
<name>A0A0L7T025_9GAMM</name>
<evidence type="ECO:0000259" key="6">
    <source>
        <dbReference type="PROSITE" id="PS50850"/>
    </source>
</evidence>
<organism evidence="7 8">
    <name type="scientific">Winslowiella iniecta</name>
    <dbReference type="NCBI Taxonomy" id="1560201"/>
    <lineage>
        <taxon>Bacteria</taxon>
        <taxon>Pseudomonadati</taxon>
        <taxon>Pseudomonadota</taxon>
        <taxon>Gammaproteobacteria</taxon>
        <taxon>Enterobacterales</taxon>
        <taxon>Erwiniaceae</taxon>
        <taxon>Winslowiella</taxon>
    </lineage>
</organism>
<accession>A0A0L7T025</accession>
<evidence type="ECO:0000256" key="5">
    <source>
        <dbReference type="SAM" id="Phobius"/>
    </source>
</evidence>
<dbReference type="InterPro" id="IPR036259">
    <property type="entry name" value="MFS_trans_sf"/>
</dbReference>
<comment type="subcellular location">
    <subcellularLocation>
        <location evidence="1">Endomembrane system</location>
        <topology evidence="1">Multi-pass membrane protein</topology>
    </subcellularLocation>
</comment>
<dbReference type="InterPro" id="IPR005829">
    <property type="entry name" value="Sugar_transporter_CS"/>
</dbReference>
<dbReference type="InterPro" id="IPR011701">
    <property type="entry name" value="MFS"/>
</dbReference>
<comment type="caution">
    <text evidence="7">The sequence shown here is derived from an EMBL/GenBank/DDBJ whole genome shotgun (WGS) entry which is preliminary data.</text>
</comment>
<dbReference type="EMBL" id="JRXE01000021">
    <property type="protein sequence ID" value="KOC88722.1"/>
    <property type="molecule type" value="Genomic_DNA"/>
</dbReference>
<dbReference type="Proteomes" id="UP000037088">
    <property type="component" value="Unassembled WGS sequence"/>
</dbReference>
<evidence type="ECO:0000313" key="7">
    <source>
        <dbReference type="EMBL" id="KOC88722.1"/>
    </source>
</evidence>
<keyword evidence="2 5" id="KW-0812">Transmembrane</keyword>
<dbReference type="PATRIC" id="fig|1560201.3.peg.3181"/>
<keyword evidence="8" id="KW-1185">Reference proteome</keyword>
<evidence type="ECO:0000256" key="4">
    <source>
        <dbReference type="ARBA" id="ARBA00023136"/>
    </source>
</evidence>
<keyword evidence="4 5" id="KW-0472">Membrane</keyword>
<feature type="transmembrane region" description="Helical" evidence="5">
    <location>
        <begin position="294"/>
        <end position="311"/>
    </location>
</feature>
<dbReference type="PROSITE" id="PS50850">
    <property type="entry name" value="MFS"/>
    <property type="match status" value="1"/>
</dbReference>
<feature type="transmembrane region" description="Helical" evidence="5">
    <location>
        <begin position="59"/>
        <end position="79"/>
    </location>
</feature>
<feature type="transmembrane region" description="Helical" evidence="5">
    <location>
        <begin position="175"/>
        <end position="196"/>
    </location>
</feature>
<feature type="transmembrane region" description="Helical" evidence="5">
    <location>
        <begin position="148"/>
        <end position="169"/>
    </location>
</feature>
<dbReference type="RefSeq" id="WP_052900356.1">
    <property type="nucleotide sequence ID" value="NZ_JRXE01000021.1"/>
</dbReference>
<dbReference type="GO" id="GO:0005886">
    <property type="term" value="C:plasma membrane"/>
    <property type="evidence" value="ECO:0007669"/>
    <property type="project" value="UniProtKB-SubCell"/>
</dbReference>
<dbReference type="SUPFAM" id="SSF103473">
    <property type="entry name" value="MFS general substrate transporter"/>
    <property type="match status" value="1"/>
</dbReference>
<gene>
    <name evidence="7" type="ORF">NG42_14980</name>
</gene>
<feature type="transmembrane region" description="Helical" evidence="5">
    <location>
        <begin position="121"/>
        <end position="141"/>
    </location>
</feature>
<dbReference type="PANTHER" id="PTHR23508:SF10">
    <property type="entry name" value="CARBOXYLIC ACID TRANSPORTER PROTEIN HOMOLOG"/>
    <property type="match status" value="1"/>
</dbReference>
<keyword evidence="3 5" id="KW-1133">Transmembrane helix</keyword>
<proteinExistence type="predicted"/>
<feature type="transmembrane region" description="Helical" evidence="5">
    <location>
        <begin position="389"/>
        <end position="408"/>
    </location>
</feature>
<dbReference type="Gene3D" id="1.20.1250.20">
    <property type="entry name" value="MFS general substrate transporter like domains"/>
    <property type="match status" value="1"/>
</dbReference>
<reference evidence="7 8" key="1">
    <citation type="journal article" date="2015" name="Int. J. Syst. Evol. Microbiol.">
        <title>Erwinia iniecta sp. nov., isolated from Russian wheat aphids (Diuraphis noxia).</title>
        <authorList>
            <person name="Campillo T."/>
            <person name="Luna E."/>
            <person name="Portier P."/>
            <person name="Fischer-Le Saux M."/>
            <person name="Lapitan N."/>
            <person name="Tisserat N.A."/>
            <person name="Leach J.E."/>
        </authorList>
    </citation>
    <scope>NUCLEOTIDE SEQUENCE [LARGE SCALE GENOMIC DNA]</scope>
    <source>
        <strain evidence="7 8">B120</strain>
    </source>
</reference>
<protein>
    <submittedName>
        <fullName evidence="7">4-hydroxybenzoate transporter</fullName>
    </submittedName>
</protein>
<feature type="transmembrane region" description="Helical" evidence="5">
    <location>
        <begin position="259"/>
        <end position="279"/>
    </location>
</feature>
<dbReference type="PANTHER" id="PTHR23508">
    <property type="entry name" value="CARBOXYLIC ACID TRANSPORTER PROTEIN HOMOLOG"/>
    <property type="match status" value="1"/>
</dbReference>
<dbReference type="Pfam" id="PF07690">
    <property type="entry name" value="MFS_1"/>
    <property type="match status" value="1"/>
</dbReference>
<feature type="transmembrane region" description="Helical" evidence="5">
    <location>
        <begin position="91"/>
        <end position="109"/>
    </location>
</feature>
<evidence type="ECO:0000256" key="2">
    <source>
        <dbReference type="ARBA" id="ARBA00022692"/>
    </source>
</evidence>
<feature type="domain" description="Major facilitator superfamily (MFS) profile" evidence="6">
    <location>
        <begin position="25"/>
        <end position="437"/>
    </location>
</feature>